<dbReference type="Gene3D" id="2.60.40.10">
    <property type="entry name" value="Immunoglobulins"/>
    <property type="match status" value="2"/>
</dbReference>
<dbReference type="AlphaFoldDB" id="A0A8X6L5N3"/>
<dbReference type="SMART" id="SM00409">
    <property type="entry name" value="IG"/>
    <property type="match status" value="2"/>
</dbReference>
<protein>
    <submittedName>
        <fullName evidence="10">Protein CEPU-1</fullName>
    </submittedName>
</protein>
<evidence type="ECO:0000313" key="10">
    <source>
        <dbReference type="EMBL" id="GFQ96271.1"/>
    </source>
</evidence>
<keyword evidence="11" id="KW-1185">Reference proteome</keyword>
<keyword evidence="8" id="KW-0393">Immunoglobulin domain</keyword>
<evidence type="ECO:0000256" key="8">
    <source>
        <dbReference type="ARBA" id="ARBA00023319"/>
    </source>
</evidence>
<evidence type="ECO:0000256" key="1">
    <source>
        <dbReference type="ARBA" id="ARBA00004236"/>
    </source>
</evidence>
<dbReference type="InterPro" id="IPR051170">
    <property type="entry name" value="Neural/epithelial_adhesion"/>
</dbReference>
<dbReference type="EMBL" id="BMAO01034404">
    <property type="protein sequence ID" value="GFQ96271.1"/>
    <property type="molecule type" value="Genomic_DNA"/>
</dbReference>
<evidence type="ECO:0000256" key="7">
    <source>
        <dbReference type="ARBA" id="ARBA00023180"/>
    </source>
</evidence>
<evidence type="ECO:0000259" key="9">
    <source>
        <dbReference type="PROSITE" id="PS50835"/>
    </source>
</evidence>
<dbReference type="InterPro" id="IPR003599">
    <property type="entry name" value="Ig_sub"/>
</dbReference>
<dbReference type="GO" id="GO:0043005">
    <property type="term" value="C:neuron projection"/>
    <property type="evidence" value="ECO:0007669"/>
    <property type="project" value="TreeGrafter"/>
</dbReference>
<sequence length="327" mass="36878">MIILYARISNEIGHFRTIVPQSISVPPSFDEEYTSSDLDVREGADVNLRCRADGSPTPVIKWRREEDKDIILGSKRVPSVEGESLKLTRTSRLSMGAYLCIASNGVRPSVSKRIMLNVLFAPMILIPSQLIGANLGEDVTLVCNLESYPRSVTYWVITGGIVIITNNKYKVIIEPSDSPSSYKVKLKLLIRDLRPQDFGSYTCVAKNSLGETEGTISLYEKPRLSTTESEENYYYGTKSISNEIVKDETHPVADNIKLGMPNLPYKPPAERNERREEVERQLITSNTHQTDIVNKVEDSGCSSIDVEQIFIIIFSAYLYYFQFPMNE</sequence>
<dbReference type="FunFam" id="2.60.40.10:FF:000328">
    <property type="entry name" value="CLUMA_CG000981, isoform A"/>
    <property type="match status" value="1"/>
</dbReference>
<dbReference type="OrthoDB" id="6423951at2759"/>
<evidence type="ECO:0000256" key="6">
    <source>
        <dbReference type="ARBA" id="ARBA00023157"/>
    </source>
</evidence>
<dbReference type="InterPro" id="IPR007110">
    <property type="entry name" value="Ig-like_dom"/>
</dbReference>
<dbReference type="PANTHER" id="PTHR12231">
    <property type="entry name" value="CTX-RELATED TYPE I TRANSMEMBRANE PROTEIN"/>
    <property type="match status" value="1"/>
</dbReference>
<evidence type="ECO:0000256" key="4">
    <source>
        <dbReference type="ARBA" id="ARBA00022737"/>
    </source>
</evidence>
<keyword evidence="4" id="KW-0677">Repeat</keyword>
<feature type="domain" description="Ig-like" evidence="9">
    <location>
        <begin position="20"/>
        <end position="111"/>
    </location>
</feature>
<accession>A0A8X6L5N3</accession>
<gene>
    <name evidence="10" type="ORF">TNCT_74191</name>
</gene>
<keyword evidence="2" id="KW-1003">Cell membrane</keyword>
<keyword evidence="6" id="KW-1015">Disulfide bond</keyword>
<dbReference type="PANTHER" id="PTHR12231:SF253">
    <property type="entry name" value="DPR-INTERACTING PROTEIN ETA, ISOFORM B-RELATED"/>
    <property type="match status" value="1"/>
</dbReference>
<dbReference type="InterPro" id="IPR013783">
    <property type="entry name" value="Ig-like_fold"/>
</dbReference>
<organism evidence="10 11">
    <name type="scientific">Trichonephila clavata</name>
    <name type="common">Joro spider</name>
    <name type="synonym">Nephila clavata</name>
    <dbReference type="NCBI Taxonomy" id="2740835"/>
    <lineage>
        <taxon>Eukaryota</taxon>
        <taxon>Metazoa</taxon>
        <taxon>Ecdysozoa</taxon>
        <taxon>Arthropoda</taxon>
        <taxon>Chelicerata</taxon>
        <taxon>Arachnida</taxon>
        <taxon>Araneae</taxon>
        <taxon>Araneomorphae</taxon>
        <taxon>Entelegynae</taxon>
        <taxon>Araneoidea</taxon>
        <taxon>Nephilidae</taxon>
        <taxon>Trichonephila</taxon>
    </lineage>
</organism>
<proteinExistence type="predicted"/>
<keyword evidence="3" id="KW-0732">Signal</keyword>
<evidence type="ECO:0000256" key="3">
    <source>
        <dbReference type="ARBA" id="ARBA00022729"/>
    </source>
</evidence>
<dbReference type="PROSITE" id="PS50835">
    <property type="entry name" value="IG_LIKE"/>
    <property type="match status" value="2"/>
</dbReference>
<evidence type="ECO:0000256" key="5">
    <source>
        <dbReference type="ARBA" id="ARBA00023136"/>
    </source>
</evidence>
<feature type="domain" description="Ig-like" evidence="9">
    <location>
        <begin position="122"/>
        <end position="217"/>
    </location>
</feature>
<keyword evidence="7" id="KW-0325">Glycoprotein</keyword>
<dbReference type="SMART" id="SM00408">
    <property type="entry name" value="IGc2"/>
    <property type="match status" value="2"/>
</dbReference>
<keyword evidence="5" id="KW-0472">Membrane</keyword>
<comment type="subcellular location">
    <subcellularLocation>
        <location evidence="1">Cell membrane</location>
    </subcellularLocation>
</comment>
<dbReference type="GO" id="GO:0005886">
    <property type="term" value="C:plasma membrane"/>
    <property type="evidence" value="ECO:0007669"/>
    <property type="project" value="UniProtKB-SubCell"/>
</dbReference>
<comment type="caution">
    <text evidence="10">The sequence shown here is derived from an EMBL/GenBank/DDBJ whole genome shotgun (WGS) entry which is preliminary data.</text>
</comment>
<evidence type="ECO:0000256" key="2">
    <source>
        <dbReference type="ARBA" id="ARBA00022475"/>
    </source>
</evidence>
<reference evidence="10" key="1">
    <citation type="submission" date="2020-07" db="EMBL/GenBank/DDBJ databases">
        <title>Multicomponent nature underlies the extraordinary mechanical properties of spider dragline silk.</title>
        <authorList>
            <person name="Kono N."/>
            <person name="Nakamura H."/>
            <person name="Mori M."/>
            <person name="Yoshida Y."/>
            <person name="Ohtoshi R."/>
            <person name="Malay A.D."/>
            <person name="Moran D.A.P."/>
            <person name="Tomita M."/>
            <person name="Numata K."/>
            <person name="Arakawa K."/>
        </authorList>
    </citation>
    <scope>NUCLEOTIDE SEQUENCE</scope>
</reference>
<name>A0A8X6L5N3_TRICU</name>
<dbReference type="Pfam" id="PF13927">
    <property type="entry name" value="Ig_3"/>
    <property type="match status" value="2"/>
</dbReference>
<evidence type="ECO:0000313" key="11">
    <source>
        <dbReference type="Proteomes" id="UP000887116"/>
    </source>
</evidence>
<dbReference type="InterPro" id="IPR036179">
    <property type="entry name" value="Ig-like_dom_sf"/>
</dbReference>
<dbReference type="InterPro" id="IPR003598">
    <property type="entry name" value="Ig_sub2"/>
</dbReference>
<dbReference type="SUPFAM" id="SSF48726">
    <property type="entry name" value="Immunoglobulin"/>
    <property type="match status" value="2"/>
</dbReference>
<dbReference type="Proteomes" id="UP000887116">
    <property type="component" value="Unassembled WGS sequence"/>
</dbReference>